<gene>
    <name evidence="11" type="ORF">BRETT_003413</name>
    <name evidence="12" type="ORF">DEBR0S1_33628G</name>
    <name evidence="10" type="ORF">HII12_004687</name>
</gene>
<reference evidence="11" key="3">
    <citation type="submission" date="2020-10" db="EMBL/GenBank/DDBJ databases">
        <authorList>
            <person name="Palmer J.M."/>
        </authorList>
    </citation>
    <scope>NUCLEOTIDE SEQUENCE</scope>
    <source>
        <strain evidence="11">UCD 2041</strain>
    </source>
</reference>
<dbReference type="PROSITE" id="PS51808">
    <property type="entry name" value="CHCH"/>
    <property type="match status" value="1"/>
</dbReference>
<dbReference type="KEGG" id="bbrx:BRETT_003413"/>
<dbReference type="RefSeq" id="XP_041139713.1">
    <property type="nucleotide sequence ID" value="XM_041281922.1"/>
</dbReference>
<keyword evidence="6 9" id="KW-0249">Electron transport</keyword>
<dbReference type="PANTHER" id="PTHR13344">
    <property type="entry name" value="NADH-UBIQUINONE OXIDOREDUCTASE"/>
    <property type="match status" value="1"/>
</dbReference>
<organism evidence="12 13">
    <name type="scientific">Dekkera bruxellensis</name>
    <name type="common">Brettanomyces custersii</name>
    <dbReference type="NCBI Taxonomy" id="5007"/>
    <lineage>
        <taxon>Eukaryota</taxon>
        <taxon>Fungi</taxon>
        <taxon>Dikarya</taxon>
        <taxon>Ascomycota</taxon>
        <taxon>Saccharomycotina</taxon>
        <taxon>Pichiomycetes</taxon>
        <taxon>Pichiales</taxon>
        <taxon>Pichiaceae</taxon>
        <taxon>Brettanomyces</taxon>
    </lineage>
</organism>
<dbReference type="GO" id="GO:0005743">
    <property type="term" value="C:mitochondrial inner membrane"/>
    <property type="evidence" value="ECO:0007669"/>
    <property type="project" value="UniProtKB-SubCell"/>
</dbReference>
<dbReference type="EMBL" id="CP063137">
    <property type="protein sequence ID" value="QOU23220.1"/>
    <property type="molecule type" value="Genomic_DNA"/>
</dbReference>
<evidence type="ECO:0000256" key="8">
    <source>
        <dbReference type="ARBA" id="ARBA00023157"/>
    </source>
</evidence>
<protein>
    <recommendedName>
        <fullName evidence="9">NADH-ubiquinone oxidoreductase</fullName>
    </recommendedName>
</protein>
<evidence type="ECO:0000256" key="5">
    <source>
        <dbReference type="ARBA" id="ARBA00022737"/>
    </source>
</evidence>
<dbReference type="OrthoDB" id="276296at2759"/>
<sequence length="186" mass="21195">MSTSNTYDTISTSVATDKRRGTQYVLENGKLPEEIPHVKEIGATTGPLLSASYYIGDRCHAFNDDFMLCQKENGANGPVKCLKEGRRVTRCAASVIRDLNASCKKEFELHYKCLNYSNMEFKNCRKAENLLNDCVFNNLKLIKRIPDDGGKEVFKPGHQIYKPVHPHYPSERAYDLKQKEKQTQTQ</sequence>
<evidence type="ECO:0000256" key="1">
    <source>
        <dbReference type="ARBA" id="ARBA00003195"/>
    </source>
</evidence>
<dbReference type="PANTHER" id="PTHR13344:SF0">
    <property type="entry name" value="NADH DEHYDROGENASE [UBIQUINONE] 1 ALPHA SUBCOMPLEX SUBUNIT 8"/>
    <property type="match status" value="1"/>
</dbReference>
<dbReference type="Proteomes" id="UP000568158">
    <property type="component" value="Unassembled WGS sequence"/>
</dbReference>
<dbReference type="GeneID" id="64575337"/>
<keyword evidence="13" id="KW-1185">Reference proteome</keyword>
<dbReference type="InterPro" id="IPR016680">
    <property type="entry name" value="NDUFA8"/>
</dbReference>
<dbReference type="GO" id="GO:0006120">
    <property type="term" value="P:mitochondrial electron transport, NADH to ubiquinone"/>
    <property type="evidence" value="ECO:0007669"/>
    <property type="project" value="InterPro"/>
</dbReference>
<reference evidence="10 14" key="2">
    <citation type="journal article" date="2020" name="Appl. Microbiol. Biotechnol.">
        <title>Targeted gene deletion in Brettanomyces bruxellensis with an expression-free CRISPR-Cas9 system.</title>
        <authorList>
            <person name="Varela C."/>
            <person name="Bartel C."/>
            <person name="Onetto C."/>
            <person name="Borneman A."/>
        </authorList>
    </citation>
    <scope>NUCLEOTIDE SEQUENCE [LARGE SCALE GENOMIC DNA]</scope>
    <source>
        <strain evidence="10 14">AWRI1613</strain>
    </source>
</reference>
<keyword evidence="5" id="KW-0677">Repeat</keyword>
<evidence type="ECO:0000256" key="3">
    <source>
        <dbReference type="ARBA" id="ARBA00022448"/>
    </source>
</evidence>
<keyword evidence="9" id="KW-0999">Mitochondrion inner membrane</keyword>
<name>A0A3F2XXU3_DEKBR</name>
<keyword evidence="4 9" id="KW-0679">Respiratory chain</keyword>
<reference evidence="12 13" key="1">
    <citation type="submission" date="2019-07" db="EMBL/GenBank/DDBJ databases">
        <authorList>
            <person name="Friedrich A."/>
            <person name="Schacherer J."/>
        </authorList>
    </citation>
    <scope>NUCLEOTIDE SEQUENCE [LARGE SCALE GENOMIC DNA]</scope>
</reference>
<dbReference type="Proteomes" id="UP000663131">
    <property type="component" value="Chromosome 9"/>
</dbReference>
<keyword evidence="8" id="KW-1015">Disulfide bond</keyword>
<keyword evidence="9" id="KW-0472">Membrane</keyword>
<evidence type="ECO:0000256" key="4">
    <source>
        <dbReference type="ARBA" id="ARBA00022660"/>
    </source>
</evidence>
<comment type="subcellular location">
    <subcellularLocation>
        <location evidence="9">Mitochondrion inner membrane</location>
    </subcellularLocation>
</comment>
<comment type="function">
    <text evidence="1 9">Accessory subunit of the mitochondrial membrane respiratory chain NADH dehydrogenase (Complex I), that is believed not to be involved in catalysis. Complex I functions in the transfer of electrons from NADH to the respiratory chain. The immediate electron acceptor for the enzyme is believed to be ubiquinone.</text>
</comment>
<evidence type="ECO:0000313" key="12">
    <source>
        <dbReference type="EMBL" id="VUG17119.1"/>
    </source>
</evidence>
<reference evidence="11" key="4">
    <citation type="journal article" name="BMC Genomics">
        <title>New genome assemblies reveal patterns of domestication and adaptation across Brettanomyces (Dekkera) species.</title>
        <authorList>
            <person name="Roach M.J."/>
            <person name="Borneman A.R."/>
        </authorList>
    </citation>
    <scope>NUCLEOTIDE SEQUENCE</scope>
    <source>
        <strain evidence="11">UCD 2041</strain>
    </source>
</reference>
<keyword evidence="7 9" id="KW-0496">Mitochondrion</keyword>
<evidence type="ECO:0000313" key="14">
    <source>
        <dbReference type="Proteomes" id="UP000568158"/>
    </source>
</evidence>
<evidence type="ECO:0000256" key="7">
    <source>
        <dbReference type="ARBA" id="ARBA00023128"/>
    </source>
</evidence>
<evidence type="ECO:0000256" key="9">
    <source>
        <dbReference type="PIRNR" id="PIRNR017016"/>
    </source>
</evidence>
<keyword evidence="3 9" id="KW-0813">Transport</keyword>
<evidence type="ECO:0000313" key="10">
    <source>
        <dbReference type="EMBL" id="KAF6007167.1"/>
    </source>
</evidence>
<dbReference type="PIRSF" id="PIRSF017016">
    <property type="entry name" value="NDUA8"/>
    <property type="match status" value="1"/>
</dbReference>
<dbReference type="STRING" id="5007.A0A3F2XXU3"/>
<comment type="similarity">
    <text evidence="2 9">Belongs to the complex I NDUFA8 subunit family.</text>
</comment>
<evidence type="ECO:0000256" key="6">
    <source>
        <dbReference type="ARBA" id="ARBA00022982"/>
    </source>
</evidence>
<evidence type="ECO:0000256" key="2">
    <source>
        <dbReference type="ARBA" id="ARBA00010705"/>
    </source>
</evidence>
<dbReference type="EMBL" id="JABCYN010000043">
    <property type="protein sequence ID" value="KAF6007167.1"/>
    <property type="molecule type" value="Genomic_DNA"/>
</dbReference>
<accession>A0A3F2XXU3</accession>
<dbReference type="AlphaFoldDB" id="A0A3F2XXU3"/>
<proteinExistence type="inferred from homology"/>
<dbReference type="EMBL" id="CABFWN010000001">
    <property type="protein sequence ID" value="VUG17119.1"/>
    <property type="molecule type" value="Genomic_DNA"/>
</dbReference>
<evidence type="ECO:0000313" key="11">
    <source>
        <dbReference type="EMBL" id="QOU23220.1"/>
    </source>
</evidence>
<evidence type="ECO:0000313" key="13">
    <source>
        <dbReference type="Proteomes" id="UP000478008"/>
    </source>
</evidence>
<dbReference type="Proteomes" id="UP000478008">
    <property type="component" value="Unassembled WGS sequence"/>
</dbReference>